<dbReference type="Pfam" id="PF13603">
    <property type="entry name" value="tRNA-synt_1_2"/>
    <property type="match status" value="1"/>
</dbReference>
<dbReference type="PROSITE" id="PS00178">
    <property type="entry name" value="AA_TRNA_LIGASE_I"/>
    <property type="match status" value="1"/>
</dbReference>
<dbReference type="PANTHER" id="PTHR43740">
    <property type="entry name" value="LEUCYL-TRNA SYNTHETASE"/>
    <property type="match status" value="1"/>
</dbReference>
<evidence type="ECO:0000256" key="5">
    <source>
        <dbReference type="ARBA" id="ARBA00022840"/>
    </source>
</evidence>
<dbReference type="GO" id="GO:0006429">
    <property type="term" value="P:leucyl-tRNA aminoacylation"/>
    <property type="evidence" value="ECO:0007669"/>
    <property type="project" value="UniProtKB-UniRule"/>
</dbReference>
<dbReference type="GO" id="GO:0005524">
    <property type="term" value="F:ATP binding"/>
    <property type="evidence" value="ECO:0007669"/>
    <property type="project" value="UniProtKB-UniRule"/>
</dbReference>
<dbReference type="PANTHER" id="PTHR43740:SF2">
    <property type="entry name" value="LEUCINE--TRNA LIGASE, MITOCHONDRIAL"/>
    <property type="match status" value="1"/>
</dbReference>
<evidence type="ECO:0000259" key="12">
    <source>
        <dbReference type="Pfam" id="PF09334"/>
    </source>
</evidence>
<evidence type="ECO:0000256" key="8">
    <source>
        <dbReference type="ARBA" id="ARBA00047469"/>
    </source>
</evidence>
<dbReference type="GO" id="GO:0005829">
    <property type="term" value="C:cytosol"/>
    <property type="evidence" value="ECO:0007669"/>
    <property type="project" value="TreeGrafter"/>
</dbReference>
<keyword evidence="3 9" id="KW-0436">Ligase</keyword>
<dbReference type="GO" id="GO:0004823">
    <property type="term" value="F:leucine-tRNA ligase activity"/>
    <property type="evidence" value="ECO:0007669"/>
    <property type="project" value="UniProtKB-UniRule"/>
</dbReference>
<keyword evidence="4 9" id="KW-0547">Nucleotide-binding</keyword>
<evidence type="ECO:0000313" key="15">
    <source>
        <dbReference type="Proteomes" id="UP000278351"/>
    </source>
</evidence>
<comment type="catalytic activity">
    <reaction evidence="8 9">
        <text>tRNA(Leu) + L-leucine + ATP = L-leucyl-tRNA(Leu) + AMP + diphosphate</text>
        <dbReference type="Rhea" id="RHEA:11688"/>
        <dbReference type="Rhea" id="RHEA-COMP:9613"/>
        <dbReference type="Rhea" id="RHEA-COMP:9622"/>
        <dbReference type="ChEBI" id="CHEBI:30616"/>
        <dbReference type="ChEBI" id="CHEBI:33019"/>
        <dbReference type="ChEBI" id="CHEBI:57427"/>
        <dbReference type="ChEBI" id="CHEBI:78442"/>
        <dbReference type="ChEBI" id="CHEBI:78494"/>
        <dbReference type="ChEBI" id="CHEBI:456215"/>
        <dbReference type="EC" id="6.1.1.4"/>
    </reaction>
</comment>
<proteinExistence type="inferred from homology"/>
<keyword evidence="2 9" id="KW-0963">Cytoplasm</keyword>
<dbReference type="EMBL" id="RPDH01000001">
    <property type="protein sequence ID" value="RPE14062.1"/>
    <property type="molecule type" value="Genomic_DNA"/>
</dbReference>
<dbReference type="NCBIfam" id="TIGR00396">
    <property type="entry name" value="leuS_bact"/>
    <property type="match status" value="1"/>
</dbReference>
<evidence type="ECO:0000256" key="4">
    <source>
        <dbReference type="ARBA" id="ARBA00022741"/>
    </source>
</evidence>
<evidence type="ECO:0000256" key="2">
    <source>
        <dbReference type="ARBA" id="ARBA00022490"/>
    </source>
</evidence>
<comment type="caution">
    <text evidence="9">Lacks conserved residue(s) required for the propagation of feature annotation.</text>
</comment>
<dbReference type="CDD" id="cd07958">
    <property type="entry name" value="Anticodon_Ia_Leu_BEm"/>
    <property type="match status" value="1"/>
</dbReference>
<name>A0A3N4PZ91_9BACT</name>
<evidence type="ECO:0000256" key="6">
    <source>
        <dbReference type="ARBA" id="ARBA00022917"/>
    </source>
</evidence>
<dbReference type="Pfam" id="PF09334">
    <property type="entry name" value="tRNA-synt_1g"/>
    <property type="match status" value="1"/>
</dbReference>
<feature type="domain" description="Leucyl-tRNA synthetase editing" evidence="13">
    <location>
        <begin position="276"/>
        <end position="456"/>
    </location>
</feature>
<dbReference type="GO" id="GO:0002161">
    <property type="term" value="F:aminoacyl-tRNA deacylase activity"/>
    <property type="evidence" value="ECO:0007669"/>
    <property type="project" value="InterPro"/>
</dbReference>
<dbReference type="InterPro" id="IPR025709">
    <property type="entry name" value="Leu_tRNA-synth_edit"/>
</dbReference>
<dbReference type="InterPro" id="IPR002302">
    <property type="entry name" value="Leu-tRNA-ligase"/>
</dbReference>
<keyword evidence="15" id="KW-1185">Reference proteome</keyword>
<dbReference type="InterPro" id="IPR009008">
    <property type="entry name" value="Val/Leu/Ile-tRNA-synth_edit"/>
</dbReference>
<dbReference type="FunFam" id="1.10.730.10:FF:000011">
    <property type="entry name" value="Leucine--tRNA ligase chloroplastic/mitochondrial"/>
    <property type="match status" value="1"/>
</dbReference>
<dbReference type="InterPro" id="IPR015413">
    <property type="entry name" value="Methionyl/Leucyl_tRNA_Synth"/>
</dbReference>
<keyword evidence="7 9" id="KW-0030">Aminoacyl-tRNA synthetase</keyword>
<dbReference type="Gene3D" id="3.40.50.620">
    <property type="entry name" value="HUPs"/>
    <property type="match status" value="3"/>
</dbReference>
<sequence length="925" mass="105411">MEYNFRQIERKWQQHWVETGAYKISNTSTKPKCYVLDMFPYPSGAGLHVGHPLGYIASDIYARYKRLKGFNVLHPMGYDAFGLPAEQYALETGQHPAVTTEQNIRAFRSQLDNIGFSYDWSREIRTSDPSYYKWTQRIFLQLFGSWYNRQAGKAEKIETLVRIFEAEGNLHHECPGDRAIRFSADSWNDYTYEQQQEILMEYRLGYLAYAEVNWCPALGTVLANDEVINGVSERGGHPVIKKKMRQWFLRITEYADRLLEGLEKVTFSEAMKDMQRNWIGKSQGAEIKFNIAGSMESLVVYTTRPDTIFGVDFMVVAPEHELVDAITSEAQMQAVNDYKDYVQSRSERERMADVKLITGCFTGAYAINPFDGRQIPIWISEYVLAGYGTGAIMAVPCGDQRDFNFAKHFNIPITNILGDAFNGEEANPTKEGKLFNSNFITGVEMKEAMEMVISKIETLGIGKRQINYKMRDAGFSRQRYWGEPFPIVYRNGVPEAMNPDELPLELPHVEHYTPGEDGEGPLANITGWVNLPAEPGTSLRRETSTMPGYAGSSWYFLRYMDPNNDSNFCDRKISDYWGQVDLYIGGTEHAVGHLLYSRMWTKVLFDLGHIGFDEPYKKLVNQGMITGSSRLVYRLRGTNQFVSAGLRDQYETDELHVDVNIVDGLELDLNAFKNWRAEYATAQFILEDGKYICGTLTEKMSKRLFNTVNPDVVVDRFGADTFRMYEMFLGPVEQSKPWETKGIEGVHRFLKKFWRLFADEQKGLIVQNAAPTAEELKALHKTIRKIEEDSERLSFNTAVSGFMVCVNELTDLKCHKKAILEQLLVLLTPYAPHVCEELWHLIGNSGSVLDAAFPVFDAQYVTESTKEYPVSVNGKLRTTINISLEATEAEVSAIALANEVILKWTEGKPPKKVIFVKGKMINVVI</sequence>
<dbReference type="InterPro" id="IPR014729">
    <property type="entry name" value="Rossmann-like_a/b/a_fold"/>
</dbReference>
<evidence type="ECO:0000259" key="11">
    <source>
        <dbReference type="Pfam" id="PF08264"/>
    </source>
</evidence>
<dbReference type="OrthoDB" id="9810365at2"/>
<feature type="domain" description="Methionyl/Valyl/Leucyl/Isoleucyl-tRNA synthetase anticodon-binding" evidence="11">
    <location>
        <begin position="776"/>
        <end position="887"/>
    </location>
</feature>
<dbReference type="EC" id="6.1.1.4" evidence="9"/>
<dbReference type="Gene3D" id="1.10.730.10">
    <property type="entry name" value="Isoleucyl-tRNA Synthetase, Domain 1"/>
    <property type="match status" value="1"/>
</dbReference>
<dbReference type="FunFam" id="3.40.50.620:FF:000060">
    <property type="entry name" value="Leucine--tRNA ligase"/>
    <property type="match status" value="1"/>
</dbReference>
<protein>
    <recommendedName>
        <fullName evidence="9">Leucine--tRNA ligase</fullName>
        <ecNumber evidence="9">6.1.1.4</ecNumber>
    </recommendedName>
    <alternativeName>
        <fullName evidence="9">Leucyl-tRNA synthetase</fullName>
        <shortName evidence="9">LeuRS</shortName>
    </alternativeName>
</protein>
<evidence type="ECO:0000256" key="7">
    <source>
        <dbReference type="ARBA" id="ARBA00023146"/>
    </source>
</evidence>
<evidence type="ECO:0000256" key="1">
    <source>
        <dbReference type="ARBA" id="ARBA00005594"/>
    </source>
</evidence>
<dbReference type="FunFam" id="3.40.50.620:FF:000056">
    <property type="entry name" value="Leucine--tRNA ligase"/>
    <property type="match status" value="1"/>
</dbReference>
<dbReference type="Pfam" id="PF08264">
    <property type="entry name" value="Anticodon_1"/>
    <property type="match status" value="1"/>
</dbReference>
<dbReference type="HAMAP" id="MF_00049_B">
    <property type="entry name" value="Leu_tRNA_synth_B"/>
    <property type="match status" value="1"/>
</dbReference>
<dbReference type="SUPFAM" id="SSF50677">
    <property type="entry name" value="ValRS/IleRS/LeuRS editing domain"/>
    <property type="match status" value="1"/>
</dbReference>
<accession>A0A3N4PZ91</accession>
<dbReference type="InterPro" id="IPR001412">
    <property type="entry name" value="aa-tRNA-synth_I_CS"/>
</dbReference>
<comment type="caution">
    <text evidence="14">The sequence shown here is derived from an EMBL/GenBank/DDBJ whole genome shotgun (WGS) entry which is preliminary data.</text>
</comment>
<evidence type="ECO:0000256" key="10">
    <source>
        <dbReference type="RuleBase" id="RU363039"/>
    </source>
</evidence>
<dbReference type="SUPFAM" id="SSF52374">
    <property type="entry name" value="Nucleotidylyl transferase"/>
    <property type="match status" value="1"/>
</dbReference>
<evidence type="ECO:0000256" key="9">
    <source>
        <dbReference type="HAMAP-Rule" id="MF_00049"/>
    </source>
</evidence>
<dbReference type="Proteomes" id="UP000278351">
    <property type="component" value="Unassembled WGS sequence"/>
</dbReference>
<dbReference type="AlphaFoldDB" id="A0A3N4PZ91"/>
<dbReference type="PRINTS" id="PR00985">
    <property type="entry name" value="TRNASYNTHLEU"/>
</dbReference>
<dbReference type="RefSeq" id="WP_123846575.1">
    <property type="nucleotide sequence ID" value="NZ_RPDH01000001.1"/>
</dbReference>
<dbReference type="CDD" id="cd00812">
    <property type="entry name" value="LeuRS_core"/>
    <property type="match status" value="1"/>
</dbReference>
<evidence type="ECO:0000259" key="13">
    <source>
        <dbReference type="Pfam" id="PF13603"/>
    </source>
</evidence>
<dbReference type="InterPro" id="IPR009080">
    <property type="entry name" value="tRNAsynth_Ia_anticodon-bd"/>
</dbReference>
<feature type="domain" description="Methionyl/Leucyl tRNA synthetase" evidence="12">
    <location>
        <begin position="39"/>
        <end position="175"/>
    </location>
</feature>
<dbReference type="InterPro" id="IPR013155">
    <property type="entry name" value="M/V/L/I-tRNA-synth_anticd-bd"/>
</dbReference>
<keyword evidence="6 9" id="KW-0648">Protein biosynthesis</keyword>
<dbReference type="SUPFAM" id="SSF47323">
    <property type="entry name" value="Anticodon-binding domain of a subclass of class I aminoacyl-tRNA synthetases"/>
    <property type="match status" value="1"/>
</dbReference>
<comment type="subcellular location">
    <subcellularLocation>
        <location evidence="9">Cytoplasm</location>
    </subcellularLocation>
</comment>
<gene>
    <name evidence="9" type="primary">leuS</name>
    <name evidence="14" type="ORF">EGT74_11300</name>
</gene>
<feature type="binding site" evidence="9">
    <location>
        <position position="702"/>
    </location>
    <ligand>
        <name>ATP</name>
        <dbReference type="ChEBI" id="CHEBI:30616"/>
    </ligand>
</feature>
<evidence type="ECO:0000256" key="3">
    <source>
        <dbReference type="ARBA" id="ARBA00022598"/>
    </source>
</evidence>
<evidence type="ECO:0000313" key="14">
    <source>
        <dbReference type="EMBL" id="RPE14062.1"/>
    </source>
</evidence>
<organism evidence="14 15">
    <name type="scientific">Chitinophaga lutea</name>
    <dbReference type="NCBI Taxonomy" id="2488634"/>
    <lineage>
        <taxon>Bacteria</taxon>
        <taxon>Pseudomonadati</taxon>
        <taxon>Bacteroidota</taxon>
        <taxon>Chitinophagia</taxon>
        <taxon>Chitinophagales</taxon>
        <taxon>Chitinophagaceae</taxon>
        <taxon>Chitinophaga</taxon>
    </lineage>
</organism>
<keyword evidence="5 9" id="KW-0067">ATP-binding</keyword>
<reference evidence="14 15" key="1">
    <citation type="submission" date="2018-11" db="EMBL/GenBank/DDBJ databases">
        <title>Chitinophaga lutea sp.nov., isolate from arsenic contaminated soil.</title>
        <authorList>
            <person name="Zong Y."/>
        </authorList>
    </citation>
    <scope>NUCLEOTIDE SEQUENCE [LARGE SCALE GENOMIC DNA]</scope>
    <source>
        <strain evidence="14 15">ZY74</strain>
    </source>
</reference>
<comment type="similarity">
    <text evidence="1 9 10">Belongs to the class-I aminoacyl-tRNA synthetase family.</text>
</comment>